<name>A0A1I2K9L0_9FLAO</name>
<dbReference type="InterPro" id="IPR015003">
    <property type="entry name" value="DUF1853"/>
</dbReference>
<protein>
    <recommendedName>
        <fullName evidence="3">DUF1853 domain-containing protein</fullName>
    </recommendedName>
</protein>
<accession>A0A1I2K9L0</accession>
<sequence length="276" mass="33177">MQNRAEKQFQGFLKTPPLWTNSFQQIDQFKLPEIEQPLKQPITQDLPSLSSNFVMGKRVERFFKWIINQNPDYNLLAENMQISRNKITLGELDFLVEDLINRRVCHIEMVYKFYVYDPAFSTEMQRWIGPNRRDTFLQKTEKLIEKQFPLLYKPETEEVLNSLGVKPKEILQQTCFKANLFVPKHLEEKQFPVINNECIAGIWLHFKEFLSAEYHTLQFYAPQKQDWPILPQHSENWVNHSEIITQIENSFQRKKAPLIWVKKPDNKFERLFVVWW</sequence>
<gene>
    <name evidence="1" type="ORF">SAMN04488033_102122</name>
</gene>
<dbReference type="EMBL" id="FOOH01000002">
    <property type="protein sequence ID" value="SFF63009.1"/>
    <property type="molecule type" value="Genomic_DNA"/>
</dbReference>
<dbReference type="RefSeq" id="WP_093302604.1">
    <property type="nucleotide sequence ID" value="NZ_FOOH01000002.1"/>
</dbReference>
<keyword evidence="2" id="KW-1185">Reference proteome</keyword>
<dbReference type="Proteomes" id="UP000199116">
    <property type="component" value="Unassembled WGS sequence"/>
</dbReference>
<dbReference type="Pfam" id="PF08907">
    <property type="entry name" value="DUF1853"/>
    <property type="match status" value="1"/>
</dbReference>
<evidence type="ECO:0000313" key="1">
    <source>
        <dbReference type="EMBL" id="SFF63009.1"/>
    </source>
</evidence>
<evidence type="ECO:0000313" key="2">
    <source>
        <dbReference type="Proteomes" id="UP000199116"/>
    </source>
</evidence>
<proteinExistence type="predicted"/>
<dbReference type="AlphaFoldDB" id="A0A1I2K9L0"/>
<organism evidence="1 2">
    <name type="scientific">Salegentibacter agarivorans</name>
    <dbReference type="NCBI Taxonomy" id="345907"/>
    <lineage>
        <taxon>Bacteria</taxon>
        <taxon>Pseudomonadati</taxon>
        <taxon>Bacteroidota</taxon>
        <taxon>Flavobacteriia</taxon>
        <taxon>Flavobacteriales</taxon>
        <taxon>Flavobacteriaceae</taxon>
        <taxon>Salegentibacter</taxon>
    </lineage>
</organism>
<evidence type="ECO:0008006" key="3">
    <source>
        <dbReference type="Google" id="ProtNLM"/>
    </source>
</evidence>
<reference evidence="2" key="1">
    <citation type="submission" date="2016-10" db="EMBL/GenBank/DDBJ databases">
        <authorList>
            <person name="Varghese N."/>
            <person name="Submissions S."/>
        </authorList>
    </citation>
    <scope>NUCLEOTIDE SEQUENCE [LARGE SCALE GENOMIC DNA]</scope>
    <source>
        <strain evidence="2">DSM 23515</strain>
    </source>
</reference>